<accession>A0A0A0K3D1</accession>
<protein>
    <submittedName>
        <fullName evidence="1">Uncharacterized protein</fullName>
    </submittedName>
</protein>
<reference evidence="1 2" key="3">
    <citation type="journal article" date="2010" name="BMC Genomics">
        <title>Transcriptome sequencing and comparative analysis of cucumber flowers with different sex types.</title>
        <authorList>
            <person name="Guo S."/>
            <person name="Zheng Y."/>
            <person name="Joung J.G."/>
            <person name="Liu S."/>
            <person name="Zhang Z."/>
            <person name="Crasta O.R."/>
            <person name="Sobral B.W."/>
            <person name="Xu Y."/>
            <person name="Huang S."/>
            <person name="Fei Z."/>
        </authorList>
    </citation>
    <scope>NUCLEOTIDE SEQUENCE [LARGE SCALE GENOMIC DNA]</scope>
    <source>
        <strain evidence="2">cv. 9930</strain>
    </source>
</reference>
<evidence type="ECO:0000313" key="1">
    <source>
        <dbReference type="EMBL" id="KGN43474.1"/>
    </source>
</evidence>
<sequence>MNLSSLPNENNEFSRCFKYEVEILALQPSSSNEFEASVVQTRTRAMVVLLNAVRRPRLNPPCSSSCLAILLLVPVLPLLDTVLKQFVLFSAFPPLILSCLRLQSSCP</sequence>
<reference evidence="1 2" key="1">
    <citation type="journal article" date="2009" name="Nat. Genet.">
        <title>The genome of the cucumber, Cucumis sativus L.</title>
        <authorList>
            <person name="Huang S."/>
            <person name="Li R."/>
            <person name="Zhang Z."/>
            <person name="Li L."/>
            <person name="Gu X."/>
            <person name="Fan W."/>
            <person name="Lucas W.J."/>
            <person name="Wang X."/>
            <person name="Xie B."/>
            <person name="Ni P."/>
            <person name="Ren Y."/>
            <person name="Zhu H."/>
            <person name="Li J."/>
            <person name="Lin K."/>
            <person name="Jin W."/>
            <person name="Fei Z."/>
            <person name="Li G."/>
            <person name="Staub J."/>
            <person name="Kilian A."/>
            <person name="van der Vossen E.A."/>
            <person name="Wu Y."/>
            <person name="Guo J."/>
            <person name="He J."/>
            <person name="Jia Z."/>
            <person name="Ren Y."/>
            <person name="Tian G."/>
            <person name="Lu Y."/>
            <person name="Ruan J."/>
            <person name="Qian W."/>
            <person name="Wang M."/>
            <person name="Huang Q."/>
            <person name="Li B."/>
            <person name="Xuan Z."/>
            <person name="Cao J."/>
            <person name="Asan"/>
            <person name="Wu Z."/>
            <person name="Zhang J."/>
            <person name="Cai Q."/>
            <person name="Bai Y."/>
            <person name="Zhao B."/>
            <person name="Han Y."/>
            <person name="Li Y."/>
            <person name="Li X."/>
            <person name="Wang S."/>
            <person name="Shi Q."/>
            <person name="Liu S."/>
            <person name="Cho W.K."/>
            <person name="Kim J.Y."/>
            <person name="Xu Y."/>
            <person name="Heller-Uszynska K."/>
            <person name="Miao H."/>
            <person name="Cheng Z."/>
            <person name="Zhang S."/>
            <person name="Wu J."/>
            <person name="Yang Y."/>
            <person name="Kang H."/>
            <person name="Li M."/>
            <person name="Liang H."/>
            <person name="Ren X."/>
            <person name="Shi Z."/>
            <person name="Wen M."/>
            <person name="Jian M."/>
            <person name="Yang H."/>
            <person name="Zhang G."/>
            <person name="Yang Z."/>
            <person name="Chen R."/>
            <person name="Liu S."/>
            <person name="Li J."/>
            <person name="Ma L."/>
            <person name="Liu H."/>
            <person name="Zhou Y."/>
            <person name="Zhao J."/>
            <person name="Fang X."/>
            <person name="Li G."/>
            <person name="Fang L."/>
            <person name="Li Y."/>
            <person name="Liu D."/>
            <person name="Zheng H."/>
            <person name="Zhang Y."/>
            <person name="Qin N."/>
            <person name="Li Z."/>
            <person name="Yang G."/>
            <person name="Yang S."/>
            <person name="Bolund L."/>
            <person name="Kristiansen K."/>
            <person name="Zheng H."/>
            <person name="Li S."/>
            <person name="Zhang X."/>
            <person name="Yang H."/>
            <person name="Wang J."/>
            <person name="Sun R."/>
            <person name="Zhang B."/>
            <person name="Jiang S."/>
            <person name="Wang J."/>
            <person name="Du Y."/>
            <person name="Li S."/>
        </authorList>
    </citation>
    <scope>NUCLEOTIDE SEQUENCE [LARGE SCALE GENOMIC DNA]</scope>
    <source>
        <strain evidence="2">cv. 9930</strain>
    </source>
</reference>
<dbReference type="Gramene" id="KGN43474">
    <property type="protein sequence ID" value="KGN43474"/>
    <property type="gene ID" value="Csa_7G039220"/>
</dbReference>
<proteinExistence type="predicted"/>
<name>A0A0A0K3D1_CUCSA</name>
<dbReference type="AlphaFoldDB" id="A0A0A0K3D1"/>
<keyword evidence="2" id="KW-1185">Reference proteome</keyword>
<reference evidence="1 2" key="2">
    <citation type="journal article" date="2009" name="PLoS ONE">
        <title>An integrated genetic and cytogenetic map of the cucumber genome.</title>
        <authorList>
            <person name="Ren Y."/>
            <person name="Zhang Z."/>
            <person name="Liu J."/>
            <person name="Staub J.E."/>
            <person name="Han Y."/>
            <person name="Cheng Z."/>
            <person name="Li X."/>
            <person name="Lu J."/>
            <person name="Miao H."/>
            <person name="Kang H."/>
            <person name="Xie B."/>
            <person name="Gu X."/>
            <person name="Wang X."/>
            <person name="Du Y."/>
            <person name="Jin W."/>
            <person name="Huang S."/>
        </authorList>
    </citation>
    <scope>NUCLEOTIDE SEQUENCE [LARGE SCALE GENOMIC DNA]</scope>
    <source>
        <strain evidence="2">cv. 9930</strain>
    </source>
</reference>
<evidence type="ECO:0000313" key="2">
    <source>
        <dbReference type="Proteomes" id="UP000029981"/>
    </source>
</evidence>
<dbReference type="Proteomes" id="UP000029981">
    <property type="component" value="Chromosome 7"/>
</dbReference>
<organism evidence="1 2">
    <name type="scientific">Cucumis sativus</name>
    <name type="common">Cucumber</name>
    <dbReference type="NCBI Taxonomy" id="3659"/>
    <lineage>
        <taxon>Eukaryota</taxon>
        <taxon>Viridiplantae</taxon>
        <taxon>Streptophyta</taxon>
        <taxon>Embryophyta</taxon>
        <taxon>Tracheophyta</taxon>
        <taxon>Spermatophyta</taxon>
        <taxon>Magnoliopsida</taxon>
        <taxon>eudicotyledons</taxon>
        <taxon>Gunneridae</taxon>
        <taxon>Pentapetalae</taxon>
        <taxon>rosids</taxon>
        <taxon>fabids</taxon>
        <taxon>Cucurbitales</taxon>
        <taxon>Cucurbitaceae</taxon>
        <taxon>Benincaseae</taxon>
        <taxon>Cucumis</taxon>
    </lineage>
</organism>
<dbReference type="EMBL" id="CM002928">
    <property type="protein sequence ID" value="KGN43474.1"/>
    <property type="molecule type" value="Genomic_DNA"/>
</dbReference>
<gene>
    <name evidence="1" type="ORF">Csa_7G039220</name>
</gene>
<reference evidence="1 2" key="4">
    <citation type="journal article" date="2011" name="BMC Genomics">
        <title>RNA-Seq improves annotation of protein-coding genes in the cucumber genome.</title>
        <authorList>
            <person name="Li Z."/>
            <person name="Zhang Z."/>
            <person name="Yan P."/>
            <person name="Huang S."/>
            <person name="Fei Z."/>
            <person name="Lin K."/>
        </authorList>
    </citation>
    <scope>NUCLEOTIDE SEQUENCE [LARGE SCALE GENOMIC DNA]</scope>
    <source>
        <strain evidence="2">cv. 9930</strain>
    </source>
</reference>